<dbReference type="Proteomes" id="UP000280066">
    <property type="component" value="Unassembled WGS sequence"/>
</dbReference>
<accession>A0A3R9MAX3</accession>
<dbReference type="AlphaFoldDB" id="A0A3R9MAX3"/>
<reference evidence="2 3" key="1">
    <citation type="submission" date="2018-12" db="EMBL/GenBank/DDBJ databases">
        <authorList>
            <person name="Feng G."/>
            <person name="Zhu H."/>
        </authorList>
    </citation>
    <scope>NUCLEOTIDE SEQUENCE [LARGE SCALE GENOMIC DNA]</scope>
    <source>
        <strain evidence="2 3">9PBR-2</strain>
    </source>
</reference>
<proteinExistence type="predicted"/>
<feature type="chain" id="PRO_5018737746" description="Lipoprotein" evidence="1">
    <location>
        <begin position="23"/>
        <end position="195"/>
    </location>
</feature>
<evidence type="ECO:0008006" key="4">
    <source>
        <dbReference type="Google" id="ProtNLM"/>
    </source>
</evidence>
<sequence length="195" mass="22030">MLNQMWAAMLCLLVGGCTSSVSETPWVTLKVDEQVTVQLPAQPQKLSAPDVLSALHPQREQDTQVKATQVYKLEDTSAVYVVIRIPTAEAPVLPPTFEERKSYYLNRMIPLMLGREYPNLLEQSVTEQDGVDMVTVKHKAFTVDSAVVIKYVRSCIVGRTVYQFHFLPLRQTGDFKEAERLRFFNSAQVQQPAAK</sequence>
<evidence type="ECO:0000313" key="3">
    <source>
        <dbReference type="Proteomes" id="UP000280066"/>
    </source>
</evidence>
<dbReference type="RefSeq" id="WP_125426306.1">
    <property type="nucleotide sequence ID" value="NZ_RWIS01000001.1"/>
</dbReference>
<comment type="caution">
    <text evidence="2">The sequence shown here is derived from an EMBL/GenBank/DDBJ whole genome shotgun (WGS) entry which is preliminary data.</text>
</comment>
<evidence type="ECO:0000256" key="1">
    <source>
        <dbReference type="SAM" id="SignalP"/>
    </source>
</evidence>
<feature type="signal peptide" evidence="1">
    <location>
        <begin position="1"/>
        <end position="22"/>
    </location>
</feature>
<organism evidence="2 3">
    <name type="scientific">Hymenobacter metallilatus</name>
    <dbReference type="NCBI Taxonomy" id="2493666"/>
    <lineage>
        <taxon>Bacteria</taxon>
        <taxon>Pseudomonadati</taxon>
        <taxon>Bacteroidota</taxon>
        <taxon>Cytophagia</taxon>
        <taxon>Cytophagales</taxon>
        <taxon>Hymenobacteraceae</taxon>
        <taxon>Hymenobacter</taxon>
    </lineage>
</organism>
<protein>
    <recommendedName>
        <fullName evidence="4">Lipoprotein</fullName>
    </recommendedName>
</protein>
<keyword evidence="3" id="KW-1185">Reference proteome</keyword>
<evidence type="ECO:0000313" key="2">
    <source>
        <dbReference type="EMBL" id="RSK37497.1"/>
    </source>
</evidence>
<keyword evidence="1" id="KW-0732">Signal</keyword>
<name>A0A3R9MAX3_9BACT</name>
<dbReference type="OrthoDB" id="880147at2"/>
<gene>
    <name evidence="2" type="ORF">EI290_02270</name>
</gene>
<dbReference type="EMBL" id="RWIS01000001">
    <property type="protein sequence ID" value="RSK37497.1"/>
    <property type="molecule type" value="Genomic_DNA"/>
</dbReference>